<reference evidence="2" key="1">
    <citation type="submission" date="2025-08" db="UniProtKB">
        <authorList>
            <consortium name="RefSeq"/>
        </authorList>
    </citation>
    <scope>IDENTIFICATION</scope>
</reference>
<dbReference type="RefSeq" id="XP_016504788.1">
    <property type="nucleotide sequence ID" value="XM_016649302.1"/>
</dbReference>
<dbReference type="PaxDb" id="4097-A0A1S4CUK0"/>
<dbReference type="CDD" id="cd09272">
    <property type="entry name" value="RNase_HI_RT_Ty1"/>
    <property type="match status" value="1"/>
</dbReference>
<dbReference type="PANTHER" id="PTHR11439:SF486">
    <property type="entry name" value="RLK (RECEPTOR-LIKE KINASE) PROTEIN, PUTATIVE-RELATED"/>
    <property type="match status" value="1"/>
</dbReference>
<gene>
    <name evidence="2" type="primary">LOC107822735</name>
</gene>
<evidence type="ECO:0000313" key="2">
    <source>
        <dbReference type="RefSeq" id="XP_016504788.1"/>
    </source>
</evidence>
<dbReference type="KEGG" id="nta:107822735"/>
<name>A0A1S4CUK0_TOBAC</name>
<dbReference type="PANTHER" id="PTHR11439">
    <property type="entry name" value="GAG-POL-RELATED RETROTRANSPOSON"/>
    <property type="match status" value="1"/>
</dbReference>
<accession>A0A1S4CUK0</accession>
<protein>
    <submittedName>
        <fullName evidence="2">Uncharacterized mitochondrial protein AtMg00810-like</fullName>
    </submittedName>
</protein>
<proteinExistence type="predicted"/>
<dbReference type="STRING" id="4097.A0A1S4CUK0"/>
<dbReference type="InterPro" id="IPR043502">
    <property type="entry name" value="DNA/RNA_pol_sf"/>
</dbReference>
<dbReference type="SUPFAM" id="SSF56672">
    <property type="entry name" value="DNA/RNA polymerases"/>
    <property type="match status" value="1"/>
</dbReference>
<dbReference type="OrthoDB" id="418237at2759"/>
<evidence type="ECO:0000259" key="1">
    <source>
        <dbReference type="Pfam" id="PF07727"/>
    </source>
</evidence>
<dbReference type="InterPro" id="IPR013103">
    <property type="entry name" value="RVT_2"/>
</dbReference>
<dbReference type="Pfam" id="PF07727">
    <property type="entry name" value="RVT_2"/>
    <property type="match status" value="1"/>
</dbReference>
<sequence length="320" mass="36792">MWVFRNKLDEFENATMNKARYLKEEDFVKQLPSFECHEHPEYIFKLDKALYGLMQAPRAWNERLSRFLLENGFTREKIDNTLFLKKQGRNLLILQVYVDDIIFGATNDSSCEEFVKLMGSEFEMSMMGELNFFLGLQVKQTSKEMMISQQKYIKELLKRFEMESSKTINTSIATATRLDMDAPGSPVNETMYRGIIGSLLYLTASRPDIVFSVGLYSRFQSIPKESHLKAAKRILRYLKGTHDLVLYYPSGDNLELIGYVDADYVGYLVDRNNTSGMAHFLVSCLISWGTKKQNSVTLSTAEAEYVAAASCCAQLLWIKY</sequence>
<dbReference type="AlphaFoldDB" id="A0A1S4CUK0"/>
<organism evidence="2">
    <name type="scientific">Nicotiana tabacum</name>
    <name type="common">Common tobacco</name>
    <dbReference type="NCBI Taxonomy" id="4097"/>
    <lineage>
        <taxon>Eukaryota</taxon>
        <taxon>Viridiplantae</taxon>
        <taxon>Streptophyta</taxon>
        <taxon>Embryophyta</taxon>
        <taxon>Tracheophyta</taxon>
        <taxon>Spermatophyta</taxon>
        <taxon>Magnoliopsida</taxon>
        <taxon>eudicotyledons</taxon>
        <taxon>Gunneridae</taxon>
        <taxon>Pentapetalae</taxon>
        <taxon>asterids</taxon>
        <taxon>lamiids</taxon>
        <taxon>Solanales</taxon>
        <taxon>Solanaceae</taxon>
        <taxon>Nicotianoideae</taxon>
        <taxon>Nicotianeae</taxon>
        <taxon>Nicotiana</taxon>
    </lineage>
</organism>
<feature type="domain" description="Reverse transcriptase Ty1/copia-type" evidence="1">
    <location>
        <begin position="22"/>
        <end position="172"/>
    </location>
</feature>